<keyword evidence="8" id="KW-1185">Reference proteome</keyword>
<reference evidence="7 8" key="1">
    <citation type="submission" date="2022-01" db="EMBL/GenBank/DDBJ databases">
        <title>Paraglaciecola sp. G1-23.</title>
        <authorList>
            <person name="Jin M.S."/>
            <person name="Han D.M."/>
            <person name="Kim H.M."/>
            <person name="Jeon C.O."/>
        </authorList>
    </citation>
    <scope>NUCLEOTIDE SEQUENCE [LARGE SCALE GENOMIC DNA]</scope>
    <source>
        <strain evidence="7 8">G1-23</strain>
    </source>
</reference>
<evidence type="ECO:0000256" key="3">
    <source>
        <dbReference type="ARBA" id="ARBA00022801"/>
    </source>
</evidence>
<organism evidence="7 8">
    <name type="scientific">Paraglaciecola algarum</name>
    <dbReference type="NCBI Taxonomy" id="3050085"/>
    <lineage>
        <taxon>Bacteria</taxon>
        <taxon>Pseudomonadati</taxon>
        <taxon>Pseudomonadota</taxon>
        <taxon>Gammaproteobacteria</taxon>
        <taxon>Alteromonadales</taxon>
        <taxon>Alteromonadaceae</taxon>
        <taxon>Paraglaciecola</taxon>
    </lineage>
</organism>
<dbReference type="InterPro" id="IPR000086">
    <property type="entry name" value="NUDIX_hydrolase_dom"/>
</dbReference>
<dbReference type="InterPro" id="IPR020084">
    <property type="entry name" value="NUDIX_hydrolase_CS"/>
</dbReference>
<proteinExistence type="inferred from homology"/>
<evidence type="ECO:0000256" key="1">
    <source>
        <dbReference type="ARBA" id="ARBA00001946"/>
    </source>
</evidence>
<evidence type="ECO:0000256" key="2">
    <source>
        <dbReference type="ARBA" id="ARBA00022723"/>
    </source>
</evidence>
<dbReference type="PANTHER" id="PTHR42904">
    <property type="entry name" value="NUDIX HYDROLASE, NUDC SUBFAMILY"/>
    <property type="match status" value="1"/>
</dbReference>
<accession>A0ABS9D923</accession>
<dbReference type="PANTHER" id="PTHR42904:SF12">
    <property type="entry name" value="ADP-RIBOSE PYROPHOSPHATASE-RELATED"/>
    <property type="match status" value="1"/>
</dbReference>
<evidence type="ECO:0000259" key="6">
    <source>
        <dbReference type="PROSITE" id="PS51462"/>
    </source>
</evidence>
<comment type="cofactor">
    <cofactor evidence="1">
        <name>Mg(2+)</name>
        <dbReference type="ChEBI" id="CHEBI:18420"/>
    </cofactor>
</comment>
<dbReference type="SUPFAM" id="SSF55811">
    <property type="entry name" value="Nudix"/>
    <property type="match status" value="1"/>
</dbReference>
<dbReference type="EMBL" id="JAKGAS010000008">
    <property type="protein sequence ID" value="MCF2949445.1"/>
    <property type="molecule type" value="Genomic_DNA"/>
</dbReference>
<evidence type="ECO:0000313" key="7">
    <source>
        <dbReference type="EMBL" id="MCF2949445.1"/>
    </source>
</evidence>
<dbReference type="Gene3D" id="3.90.79.10">
    <property type="entry name" value="Nucleoside Triphosphate Pyrophosphohydrolase"/>
    <property type="match status" value="1"/>
</dbReference>
<name>A0ABS9D923_9ALTE</name>
<dbReference type="Pfam" id="PF00293">
    <property type="entry name" value="NUDIX"/>
    <property type="match status" value="1"/>
</dbReference>
<keyword evidence="3 5" id="KW-0378">Hydrolase</keyword>
<protein>
    <submittedName>
        <fullName evidence="7">NUDIX domain-containing protein</fullName>
    </submittedName>
</protein>
<comment type="similarity">
    <text evidence="5">Belongs to the Nudix hydrolase family.</text>
</comment>
<gene>
    <name evidence="7" type="ORF">L0668_15100</name>
</gene>
<dbReference type="PROSITE" id="PS51462">
    <property type="entry name" value="NUDIX"/>
    <property type="match status" value="1"/>
</dbReference>
<feature type="domain" description="Nudix hydrolase" evidence="6">
    <location>
        <begin position="37"/>
        <end position="169"/>
    </location>
</feature>
<dbReference type="InterPro" id="IPR050241">
    <property type="entry name" value="NAD-cap_RNA_hydrolase_NudC"/>
</dbReference>
<dbReference type="PRINTS" id="PR00502">
    <property type="entry name" value="NUDIXFAMILY"/>
</dbReference>
<comment type="caution">
    <text evidence="7">The sequence shown here is derived from an EMBL/GenBank/DDBJ whole genome shotgun (WGS) entry which is preliminary data.</text>
</comment>
<keyword evidence="4" id="KW-0460">Magnesium</keyword>
<evidence type="ECO:0000256" key="5">
    <source>
        <dbReference type="RuleBase" id="RU003476"/>
    </source>
</evidence>
<dbReference type="CDD" id="cd04681">
    <property type="entry name" value="NUDIX_Hydrolase"/>
    <property type="match status" value="1"/>
</dbReference>
<sequence>MTTFDTFNFCPHCKSDKIQSDNGHKYVCPDCQFEYFHNTASAAAAIICCGDEMLLTVRAQDPEKGQLDLPGGFVDHNESIEDALTRELKEELGLHITNWQYFYSGANTYPYKGVLYHTCDVVFVSRLSKKPEIKADAAEIAEYKWIKFDEIDSDKIAFASLRKAVEKFLAKAKI</sequence>
<keyword evidence="2" id="KW-0479">Metal-binding</keyword>
<dbReference type="InterPro" id="IPR015797">
    <property type="entry name" value="NUDIX_hydrolase-like_dom_sf"/>
</dbReference>
<dbReference type="RefSeq" id="WP_235313545.1">
    <property type="nucleotide sequence ID" value="NZ_JAKGAS010000008.1"/>
</dbReference>
<dbReference type="InterPro" id="IPR020476">
    <property type="entry name" value="Nudix_hydrolase"/>
</dbReference>
<dbReference type="PROSITE" id="PS00893">
    <property type="entry name" value="NUDIX_BOX"/>
    <property type="match status" value="1"/>
</dbReference>
<dbReference type="Proteomes" id="UP001521137">
    <property type="component" value="Unassembled WGS sequence"/>
</dbReference>
<evidence type="ECO:0000256" key="4">
    <source>
        <dbReference type="ARBA" id="ARBA00022842"/>
    </source>
</evidence>
<evidence type="ECO:0000313" key="8">
    <source>
        <dbReference type="Proteomes" id="UP001521137"/>
    </source>
</evidence>